<dbReference type="AlphaFoldDB" id="A0A0C4E5Y6"/>
<evidence type="ECO:0000313" key="4">
    <source>
        <dbReference type="Proteomes" id="UP000011715"/>
    </source>
</evidence>
<accession>A0A0C4E5Y6</accession>
<reference evidence="3" key="5">
    <citation type="submission" date="2015-06" db="UniProtKB">
        <authorList>
            <consortium name="EnsemblFungi"/>
        </authorList>
    </citation>
    <scope>IDENTIFICATION</scope>
    <source>
        <strain evidence="3">ATCC 64411</strain>
    </source>
</reference>
<keyword evidence="4" id="KW-1185">Reference proteome</keyword>
<proteinExistence type="predicted"/>
<dbReference type="EMBL" id="ADBL01001914">
    <property type="status" value="NOT_ANNOTATED_CDS"/>
    <property type="molecule type" value="Genomic_DNA"/>
</dbReference>
<reference evidence="2" key="1">
    <citation type="submission" date="2010-05" db="EMBL/GenBank/DDBJ databases">
        <title>The Genome Sequence of Magnaporthe poae strain ATCC 64411.</title>
        <authorList>
            <consortium name="The Broad Institute Genome Sequencing Platform"/>
            <consortium name="Broad Institute Genome Sequencing Center for Infectious Disease"/>
            <person name="Ma L.-J."/>
            <person name="Dead R."/>
            <person name="Young S."/>
            <person name="Zeng Q."/>
            <person name="Koehrsen M."/>
            <person name="Alvarado L."/>
            <person name="Berlin A."/>
            <person name="Chapman S.B."/>
            <person name="Chen Z."/>
            <person name="Freedman E."/>
            <person name="Gellesch M."/>
            <person name="Goldberg J."/>
            <person name="Griggs A."/>
            <person name="Gujja S."/>
            <person name="Heilman E.R."/>
            <person name="Heiman D."/>
            <person name="Hepburn T."/>
            <person name="Howarth C."/>
            <person name="Jen D."/>
            <person name="Larson L."/>
            <person name="Mehta T."/>
            <person name="Neiman D."/>
            <person name="Pearson M."/>
            <person name="Roberts A."/>
            <person name="Saif S."/>
            <person name="Shea T."/>
            <person name="Shenoy N."/>
            <person name="Sisk P."/>
            <person name="Stolte C."/>
            <person name="Sykes S."/>
            <person name="Walk T."/>
            <person name="White J."/>
            <person name="Yandava C."/>
            <person name="Haas B."/>
            <person name="Nusbaum C."/>
            <person name="Birren B."/>
        </authorList>
    </citation>
    <scope>NUCLEOTIDE SEQUENCE</scope>
    <source>
        <strain evidence="2">ATCC 64411</strain>
    </source>
</reference>
<evidence type="ECO:0000256" key="1">
    <source>
        <dbReference type="SAM" id="MobiDB-lite"/>
    </source>
</evidence>
<name>A0A0C4E5Y6_MAGP6</name>
<reference evidence="4" key="2">
    <citation type="submission" date="2010-05" db="EMBL/GenBank/DDBJ databases">
        <title>The genome sequence of Magnaporthe poae strain ATCC 64411.</title>
        <authorList>
            <person name="Ma L.-J."/>
            <person name="Dead R."/>
            <person name="Young S."/>
            <person name="Zeng Q."/>
            <person name="Koehrsen M."/>
            <person name="Alvarado L."/>
            <person name="Berlin A."/>
            <person name="Chapman S.B."/>
            <person name="Chen Z."/>
            <person name="Freedman E."/>
            <person name="Gellesch M."/>
            <person name="Goldberg J."/>
            <person name="Griggs A."/>
            <person name="Gujja S."/>
            <person name="Heilman E.R."/>
            <person name="Heiman D."/>
            <person name="Hepburn T."/>
            <person name="Howarth C."/>
            <person name="Jen D."/>
            <person name="Larson L."/>
            <person name="Mehta T."/>
            <person name="Neiman D."/>
            <person name="Pearson M."/>
            <person name="Roberts A."/>
            <person name="Saif S."/>
            <person name="Shea T."/>
            <person name="Shenoy N."/>
            <person name="Sisk P."/>
            <person name="Stolte C."/>
            <person name="Sykes S."/>
            <person name="Walk T."/>
            <person name="White J."/>
            <person name="Yandava C."/>
            <person name="Haas B."/>
            <person name="Nusbaum C."/>
            <person name="Birren B."/>
        </authorList>
    </citation>
    <scope>NUCLEOTIDE SEQUENCE [LARGE SCALE GENOMIC DNA]</scope>
    <source>
        <strain evidence="4">ATCC 64411 / 73-15</strain>
    </source>
</reference>
<reference evidence="2" key="3">
    <citation type="submission" date="2011-03" db="EMBL/GenBank/DDBJ databases">
        <title>Annotation of Magnaporthe poae ATCC 64411.</title>
        <authorList>
            <person name="Ma L.-J."/>
            <person name="Dead R."/>
            <person name="Young S.K."/>
            <person name="Zeng Q."/>
            <person name="Gargeya S."/>
            <person name="Fitzgerald M."/>
            <person name="Haas B."/>
            <person name="Abouelleil A."/>
            <person name="Alvarado L."/>
            <person name="Arachchi H.M."/>
            <person name="Berlin A."/>
            <person name="Brown A."/>
            <person name="Chapman S.B."/>
            <person name="Chen Z."/>
            <person name="Dunbar C."/>
            <person name="Freedman E."/>
            <person name="Gearin G."/>
            <person name="Gellesch M."/>
            <person name="Goldberg J."/>
            <person name="Griggs A."/>
            <person name="Gujja S."/>
            <person name="Heiman D."/>
            <person name="Howarth C."/>
            <person name="Larson L."/>
            <person name="Lui A."/>
            <person name="MacDonald P.J.P."/>
            <person name="Mehta T."/>
            <person name="Montmayeur A."/>
            <person name="Murphy C."/>
            <person name="Neiman D."/>
            <person name="Pearson M."/>
            <person name="Priest M."/>
            <person name="Roberts A."/>
            <person name="Saif S."/>
            <person name="Shea T."/>
            <person name="Shenoy N."/>
            <person name="Sisk P."/>
            <person name="Stolte C."/>
            <person name="Sykes S."/>
            <person name="Yandava C."/>
            <person name="Wortman J."/>
            <person name="Nusbaum C."/>
            <person name="Birren B."/>
        </authorList>
    </citation>
    <scope>NUCLEOTIDE SEQUENCE</scope>
    <source>
        <strain evidence="2">ATCC 64411</strain>
    </source>
</reference>
<dbReference type="VEuPathDB" id="FungiDB:MAPG_07915"/>
<evidence type="ECO:0000313" key="2">
    <source>
        <dbReference type="EMBL" id="KLU88934.1"/>
    </source>
</evidence>
<gene>
    <name evidence="2" type="ORF">MAPG_07915</name>
</gene>
<evidence type="ECO:0000313" key="3">
    <source>
        <dbReference type="EnsemblFungi" id="MAPG_07915T0"/>
    </source>
</evidence>
<protein>
    <submittedName>
        <fullName evidence="2 3">Uncharacterized protein</fullName>
    </submittedName>
</protein>
<dbReference type="Proteomes" id="UP000011715">
    <property type="component" value="Unassembled WGS sequence"/>
</dbReference>
<organism evidence="3 4">
    <name type="scientific">Magnaporthiopsis poae (strain ATCC 64411 / 73-15)</name>
    <name type="common">Kentucky bluegrass fungus</name>
    <name type="synonym">Magnaporthe poae</name>
    <dbReference type="NCBI Taxonomy" id="644358"/>
    <lineage>
        <taxon>Eukaryota</taxon>
        <taxon>Fungi</taxon>
        <taxon>Dikarya</taxon>
        <taxon>Ascomycota</taxon>
        <taxon>Pezizomycotina</taxon>
        <taxon>Sordariomycetes</taxon>
        <taxon>Sordariomycetidae</taxon>
        <taxon>Magnaporthales</taxon>
        <taxon>Magnaporthaceae</taxon>
        <taxon>Magnaporthiopsis</taxon>
    </lineage>
</organism>
<dbReference type="EMBL" id="GL876972">
    <property type="protein sequence ID" value="KLU88934.1"/>
    <property type="molecule type" value="Genomic_DNA"/>
</dbReference>
<feature type="region of interest" description="Disordered" evidence="1">
    <location>
        <begin position="90"/>
        <end position="140"/>
    </location>
</feature>
<reference evidence="3" key="4">
    <citation type="journal article" date="2015" name="G3 (Bethesda)">
        <title>Genome sequences of three phytopathogenic species of the Magnaporthaceae family of fungi.</title>
        <authorList>
            <person name="Okagaki L.H."/>
            <person name="Nunes C.C."/>
            <person name="Sailsbery J."/>
            <person name="Clay B."/>
            <person name="Brown D."/>
            <person name="John T."/>
            <person name="Oh Y."/>
            <person name="Young N."/>
            <person name="Fitzgerald M."/>
            <person name="Haas B.J."/>
            <person name="Zeng Q."/>
            <person name="Young S."/>
            <person name="Adiconis X."/>
            <person name="Fan L."/>
            <person name="Levin J.Z."/>
            <person name="Mitchell T.K."/>
            <person name="Okubara P.A."/>
            <person name="Farman M.L."/>
            <person name="Kohn L.M."/>
            <person name="Birren B."/>
            <person name="Ma L.-J."/>
            <person name="Dean R.A."/>
        </authorList>
    </citation>
    <scope>NUCLEOTIDE SEQUENCE</scope>
    <source>
        <strain evidence="3">ATCC 64411 / 73-15</strain>
    </source>
</reference>
<dbReference type="EnsemblFungi" id="MAPG_07915T0">
    <property type="protein sequence ID" value="MAPG_07915T0"/>
    <property type="gene ID" value="MAPG_07915"/>
</dbReference>
<sequence>MASARQPAIGALTVRPPAGHPDLGLRARVVGYKHGLDRPEKIMRRRLFSCSVLKAQYEVHRSAKLAAGTCRTIVFWLLGRNNLIETRKARDVSADTRNAQSVRKVFSDPACGHRRGSPVPARSLGTSNSQNWDRPKTQHV</sequence>